<dbReference type="Proteomes" id="UP000582231">
    <property type="component" value="Unassembled WGS sequence"/>
</dbReference>
<evidence type="ECO:0000313" key="4">
    <source>
        <dbReference type="Proteomes" id="UP000582231"/>
    </source>
</evidence>
<dbReference type="AlphaFoldDB" id="A0A852RF97"/>
<dbReference type="InterPro" id="IPR000757">
    <property type="entry name" value="Beta-glucanase-like"/>
</dbReference>
<evidence type="ECO:0000259" key="2">
    <source>
        <dbReference type="PROSITE" id="PS51762"/>
    </source>
</evidence>
<dbReference type="InterPro" id="IPR050546">
    <property type="entry name" value="Glycosyl_Hydrlase_16"/>
</dbReference>
<organism evidence="3 4">
    <name type="scientific">Nocardioides kongjuensis</name>
    <dbReference type="NCBI Taxonomy" id="349522"/>
    <lineage>
        <taxon>Bacteria</taxon>
        <taxon>Bacillati</taxon>
        <taxon>Actinomycetota</taxon>
        <taxon>Actinomycetes</taxon>
        <taxon>Propionibacteriales</taxon>
        <taxon>Nocardioidaceae</taxon>
        <taxon>Nocardioides</taxon>
    </lineage>
</organism>
<keyword evidence="4" id="KW-1185">Reference proteome</keyword>
<dbReference type="EMBL" id="JACCBF010000001">
    <property type="protein sequence ID" value="NYD32241.1"/>
    <property type="molecule type" value="Genomic_DNA"/>
</dbReference>
<gene>
    <name evidence="3" type="ORF">BJ958_003787</name>
</gene>
<dbReference type="GO" id="GO:0004553">
    <property type="term" value="F:hydrolase activity, hydrolyzing O-glycosyl compounds"/>
    <property type="evidence" value="ECO:0007669"/>
    <property type="project" value="InterPro"/>
</dbReference>
<dbReference type="GO" id="GO:0005975">
    <property type="term" value="P:carbohydrate metabolic process"/>
    <property type="evidence" value="ECO:0007669"/>
    <property type="project" value="InterPro"/>
</dbReference>
<feature type="signal peptide" evidence="1">
    <location>
        <begin position="1"/>
        <end position="34"/>
    </location>
</feature>
<evidence type="ECO:0000313" key="3">
    <source>
        <dbReference type="EMBL" id="NYD32241.1"/>
    </source>
</evidence>
<protein>
    <submittedName>
        <fullName evidence="3">Beta-glucanase (GH16 family)</fullName>
    </submittedName>
</protein>
<comment type="caution">
    <text evidence="3">The sequence shown here is derived from an EMBL/GenBank/DDBJ whole genome shotgun (WGS) entry which is preliminary data.</text>
</comment>
<name>A0A852RF97_9ACTN</name>
<feature type="chain" id="PRO_5033036682" evidence="1">
    <location>
        <begin position="35"/>
        <end position="312"/>
    </location>
</feature>
<feature type="domain" description="GH16" evidence="2">
    <location>
        <begin position="54"/>
        <end position="312"/>
    </location>
</feature>
<dbReference type="CDD" id="cd08023">
    <property type="entry name" value="GH16_laminarinase_like"/>
    <property type="match status" value="1"/>
</dbReference>
<evidence type="ECO:0000256" key="1">
    <source>
        <dbReference type="SAM" id="SignalP"/>
    </source>
</evidence>
<reference evidence="3 4" key="1">
    <citation type="submission" date="2020-07" db="EMBL/GenBank/DDBJ databases">
        <title>Sequencing the genomes of 1000 actinobacteria strains.</title>
        <authorList>
            <person name="Klenk H.-P."/>
        </authorList>
    </citation>
    <scope>NUCLEOTIDE SEQUENCE [LARGE SCALE GENOMIC DNA]</scope>
    <source>
        <strain evidence="3 4">DSM 19082</strain>
    </source>
</reference>
<dbReference type="Pfam" id="PF00722">
    <property type="entry name" value="Glyco_hydro_16"/>
    <property type="match status" value="1"/>
</dbReference>
<dbReference type="PANTHER" id="PTHR10963:SF60">
    <property type="entry name" value="GRAM-NEGATIVE BACTERIA-BINDING PROTEIN 1-RELATED"/>
    <property type="match status" value="1"/>
</dbReference>
<accession>A0A852RF97</accession>
<sequence>MSSMGKYVGARRIGAVVALAALAASLQLAPAAPAAPARAQGTGEASAVSRLVDPVDACGTRPQRPDGSYFSCSFHDEFDGTALDRTRWMAQDTALTGVFTGQGGCYRDNRRTISVGGGTLRLTATILDQVFVCQSPYAPFPTSSEVSTVATISRFTQAYGRFSARVRFSAATGGHAAFWLYPQVQTYGRWPLSGEVDIAEWMGNDPSHVYPSLHYFGEDRSRSTGRTCPGPAASTGFHTYTLDWTPTVMRFTYDDQLCWSHSWTPTNVRPPAPFDKPFYVVLTQIWGTGSAARTSTSPKTASMDVDWVRAWS</sequence>
<dbReference type="PANTHER" id="PTHR10963">
    <property type="entry name" value="GLYCOSYL HYDROLASE-RELATED"/>
    <property type="match status" value="1"/>
</dbReference>
<keyword evidence="1" id="KW-0732">Signal</keyword>
<dbReference type="Gene3D" id="2.60.120.200">
    <property type="match status" value="1"/>
</dbReference>
<dbReference type="RefSeq" id="WP_179728445.1">
    <property type="nucleotide sequence ID" value="NZ_BAABEF010000001.1"/>
</dbReference>
<proteinExistence type="predicted"/>
<dbReference type="InterPro" id="IPR013320">
    <property type="entry name" value="ConA-like_dom_sf"/>
</dbReference>
<dbReference type="PROSITE" id="PS51762">
    <property type="entry name" value="GH16_2"/>
    <property type="match status" value="1"/>
</dbReference>
<dbReference type="SUPFAM" id="SSF49899">
    <property type="entry name" value="Concanavalin A-like lectins/glucanases"/>
    <property type="match status" value="1"/>
</dbReference>